<dbReference type="PANTHER" id="PTHR40050">
    <property type="entry name" value="INNER SPORE COAT PROTEIN H"/>
    <property type="match status" value="1"/>
</dbReference>
<comment type="caution">
    <text evidence="2">The sequence shown here is derived from an EMBL/GenBank/DDBJ whole genome shotgun (WGS) entry which is preliminary data.</text>
</comment>
<evidence type="ECO:0000313" key="3">
    <source>
        <dbReference type="Proteomes" id="UP000315938"/>
    </source>
</evidence>
<evidence type="ECO:0000256" key="1">
    <source>
        <dbReference type="SAM" id="SignalP"/>
    </source>
</evidence>
<accession>A0A553IHX3</accession>
<feature type="chain" id="PRO_5023117663" description="CotH protein" evidence="1">
    <location>
        <begin position="20"/>
        <end position="495"/>
    </location>
</feature>
<dbReference type="Pfam" id="PF08757">
    <property type="entry name" value="CotH"/>
    <property type="match status" value="1"/>
</dbReference>
<dbReference type="PANTHER" id="PTHR40050:SF1">
    <property type="entry name" value="INNER SPORE COAT PROTEIN H"/>
    <property type="match status" value="1"/>
</dbReference>
<dbReference type="Proteomes" id="UP000315938">
    <property type="component" value="Unassembled WGS sequence"/>
</dbReference>
<dbReference type="AlphaFoldDB" id="A0A553IHX3"/>
<sequence length="495" mass="57604">MKKTFLFVLSIILSIFVVGCTPKTEDAPDKEDDDDIVSLDTKMDYVKNTSGLYDEFFDVNSNVQIKIDIAESELALIQSDYETYASKGSKSPIYRMSNVTFIINGKTHVFEEVGIRMKGNTSRTNFYNQEQGLYHLIHYKLSFKQTFDDEAYYANPKVWASKEARDERKDRTFAGMEKLDLKWNKSFDETYSREYWTYEMYSSFGVLAPKITSVNMQLKYRQDYENLGVYFALECIDELFLEKRLGSKHLGGDLYKVGWDYEKGGSLTMDTINKIGVENEDESYFPVYDLKTNKKNNEHILLKTLIQTLNQDTDFSSLVNMNYYLVYEAISYLVGNPDDLRHHYNNYYIYFLKDTNQAIFIPYDFDRTFGVTRDWNPSGDGMTSYSPYAKMTTMGGVDDQINPLVLKTVVKGAPEAYLENYKKVILEAMSTKFYKDEMFNEVYQIRKEIYDNAVNITISGMGYFECLFNYNETKNMKFSSYLSGKTTTINQTIND</sequence>
<dbReference type="RefSeq" id="WP_012242711.1">
    <property type="nucleotide sequence ID" value="NZ_JACAOE010000001.1"/>
</dbReference>
<dbReference type="InterPro" id="IPR014867">
    <property type="entry name" value="Spore_coat_CotH_CotH2/3/7"/>
</dbReference>
<evidence type="ECO:0008006" key="4">
    <source>
        <dbReference type="Google" id="ProtNLM"/>
    </source>
</evidence>
<dbReference type="EMBL" id="VKID01000001">
    <property type="protein sequence ID" value="TRX99792.1"/>
    <property type="molecule type" value="Genomic_DNA"/>
</dbReference>
<evidence type="ECO:0000313" key="2">
    <source>
        <dbReference type="EMBL" id="TRX99792.1"/>
    </source>
</evidence>
<dbReference type="GeneID" id="41338924"/>
<feature type="signal peptide" evidence="1">
    <location>
        <begin position="1"/>
        <end position="19"/>
    </location>
</feature>
<organism evidence="2 3">
    <name type="scientific">Acholeplasma laidlawii</name>
    <dbReference type="NCBI Taxonomy" id="2148"/>
    <lineage>
        <taxon>Bacteria</taxon>
        <taxon>Bacillati</taxon>
        <taxon>Mycoplasmatota</taxon>
        <taxon>Mollicutes</taxon>
        <taxon>Acholeplasmatales</taxon>
        <taxon>Acholeplasmataceae</taxon>
        <taxon>Acholeplasma</taxon>
    </lineage>
</organism>
<dbReference type="PROSITE" id="PS51257">
    <property type="entry name" value="PROKAR_LIPOPROTEIN"/>
    <property type="match status" value="1"/>
</dbReference>
<name>A0A553IHX3_ACHLA</name>
<keyword evidence="1" id="KW-0732">Signal</keyword>
<protein>
    <recommendedName>
        <fullName evidence="4">CotH protein</fullName>
    </recommendedName>
</protein>
<proteinExistence type="predicted"/>
<reference evidence="2 3" key="1">
    <citation type="submission" date="2019-07" db="EMBL/GenBank/DDBJ databases">
        <title>Genome sequence of Acholeplasma laidlawii strain with increased resistance to erythromycin.</title>
        <authorList>
            <person name="Medvedeva E.S."/>
            <person name="Baranova N.B."/>
            <person name="Siniagina M.N."/>
            <person name="Mouzykantov A."/>
            <person name="Chernova O.A."/>
            <person name="Chernov V.M."/>
        </authorList>
    </citation>
    <scope>NUCLEOTIDE SEQUENCE [LARGE SCALE GENOMIC DNA]</scope>
    <source>
        <strain evidence="2 3">PG8REry</strain>
    </source>
</reference>
<gene>
    <name evidence="2" type="ORF">FNV44_01785</name>
</gene>